<sequence>MEITATSDHIAEGKDIHVPREGTTDEQHKRVHGCDVMRTTLGPRGMDKLIDDEKGNTAISNDGATIMKLIDPFLYCQVAGFLSTVAFICYCMCCKQLIFVASLCRSVVYMLLSFNVEVNSVSVLWFETLAAVFHV</sequence>
<protein>
    <submittedName>
        <fullName evidence="1">Uncharacterized protein</fullName>
    </submittedName>
</protein>
<comment type="caution">
    <text evidence="1">The sequence shown here is derived from an EMBL/GenBank/DDBJ whole genome shotgun (WGS) entry which is preliminary data.</text>
</comment>
<accession>A0ACB7X3R1</accession>
<gene>
    <name evidence="1" type="ORF">Vadar_023086</name>
</gene>
<evidence type="ECO:0000313" key="2">
    <source>
        <dbReference type="Proteomes" id="UP000828048"/>
    </source>
</evidence>
<keyword evidence="2" id="KW-1185">Reference proteome</keyword>
<evidence type="ECO:0000313" key="1">
    <source>
        <dbReference type="EMBL" id="KAH7835125.1"/>
    </source>
</evidence>
<dbReference type="Proteomes" id="UP000828048">
    <property type="component" value="Chromosome 2"/>
</dbReference>
<proteinExistence type="predicted"/>
<dbReference type="EMBL" id="CM037152">
    <property type="protein sequence ID" value="KAH7835125.1"/>
    <property type="molecule type" value="Genomic_DNA"/>
</dbReference>
<organism evidence="1 2">
    <name type="scientific">Vaccinium darrowii</name>
    <dbReference type="NCBI Taxonomy" id="229202"/>
    <lineage>
        <taxon>Eukaryota</taxon>
        <taxon>Viridiplantae</taxon>
        <taxon>Streptophyta</taxon>
        <taxon>Embryophyta</taxon>
        <taxon>Tracheophyta</taxon>
        <taxon>Spermatophyta</taxon>
        <taxon>Magnoliopsida</taxon>
        <taxon>eudicotyledons</taxon>
        <taxon>Gunneridae</taxon>
        <taxon>Pentapetalae</taxon>
        <taxon>asterids</taxon>
        <taxon>Ericales</taxon>
        <taxon>Ericaceae</taxon>
        <taxon>Vaccinioideae</taxon>
        <taxon>Vaccinieae</taxon>
        <taxon>Vaccinium</taxon>
    </lineage>
</organism>
<reference evidence="1 2" key="1">
    <citation type="journal article" date="2021" name="Hortic Res">
        <title>High-quality reference genome and annotation aids understanding of berry development for evergreen blueberry (Vaccinium darrowii).</title>
        <authorList>
            <person name="Yu J."/>
            <person name="Hulse-Kemp A.M."/>
            <person name="Babiker E."/>
            <person name="Staton M."/>
        </authorList>
    </citation>
    <scope>NUCLEOTIDE SEQUENCE [LARGE SCALE GENOMIC DNA]</scope>
    <source>
        <strain evidence="2">cv. NJ 8807/NJ 8810</strain>
        <tissue evidence="1">Young leaf</tissue>
    </source>
</reference>
<name>A0ACB7X3R1_9ERIC</name>